<gene>
    <name evidence="2" type="ORF">G6N73_13430</name>
</gene>
<keyword evidence="1" id="KW-0732">Signal</keyword>
<dbReference type="EMBL" id="JAAKZF010000015">
    <property type="protein sequence ID" value="NGO52169.1"/>
    <property type="molecule type" value="Genomic_DNA"/>
</dbReference>
<evidence type="ECO:0008006" key="4">
    <source>
        <dbReference type="Google" id="ProtNLM"/>
    </source>
</evidence>
<name>A0A6G4WC39_9HYPH</name>
<dbReference type="AlphaFoldDB" id="A0A6G4WC39"/>
<dbReference type="Proteomes" id="UP001642900">
    <property type="component" value="Unassembled WGS sequence"/>
</dbReference>
<sequence>MKRRILASCLLLAFEVTGVHAQSFLCVGQLATGFDWLNGQWAVSPPDLTDKVFVLQPSGSPDEYAVTRIGDEAPSHYCPLQRRSDSTLLLICGGQANGFTFSSKTLRFQENYGIGYTNAGDSRANTPHLVIGKCTRLELRGIIQ</sequence>
<organism evidence="2 3">
    <name type="scientific">Allomesorhizobium camelthorni</name>
    <dbReference type="NCBI Taxonomy" id="475069"/>
    <lineage>
        <taxon>Bacteria</taxon>
        <taxon>Pseudomonadati</taxon>
        <taxon>Pseudomonadota</taxon>
        <taxon>Alphaproteobacteria</taxon>
        <taxon>Hyphomicrobiales</taxon>
        <taxon>Phyllobacteriaceae</taxon>
        <taxon>Allomesorhizobium</taxon>
    </lineage>
</organism>
<feature type="chain" id="PRO_5026285926" description="DUF3421 domain-containing protein" evidence="1">
    <location>
        <begin position="22"/>
        <end position="144"/>
    </location>
</feature>
<dbReference type="RefSeq" id="WP_165028317.1">
    <property type="nucleotide sequence ID" value="NZ_JAAKZF010000015.1"/>
</dbReference>
<evidence type="ECO:0000313" key="3">
    <source>
        <dbReference type="Proteomes" id="UP001642900"/>
    </source>
</evidence>
<evidence type="ECO:0000256" key="1">
    <source>
        <dbReference type="SAM" id="SignalP"/>
    </source>
</evidence>
<accession>A0A6G4WC39</accession>
<comment type="caution">
    <text evidence="2">The sequence shown here is derived from an EMBL/GenBank/DDBJ whole genome shotgun (WGS) entry which is preliminary data.</text>
</comment>
<reference evidence="2 3" key="1">
    <citation type="submission" date="2020-02" db="EMBL/GenBank/DDBJ databases">
        <title>Genome sequence of strain CCNWXJ40-4.</title>
        <authorList>
            <person name="Gao J."/>
            <person name="Sun J."/>
        </authorList>
    </citation>
    <scope>NUCLEOTIDE SEQUENCE [LARGE SCALE GENOMIC DNA]</scope>
    <source>
        <strain evidence="2 3">CCNWXJ 40-4</strain>
    </source>
</reference>
<feature type="signal peptide" evidence="1">
    <location>
        <begin position="1"/>
        <end position="21"/>
    </location>
</feature>
<keyword evidence="3" id="KW-1185">Reference proteome</keyword>
<evidence type="ECO:0000313" key="2">
    <source>
        <dbReference type="EMBL" id="NGO52169.1"/>
    </source>
</evidence>
<protein>
    <recommendedName>
        <fullName evidence="4">DUF3421 domain-containing protein</fullName>
    </recommendedName>
</protein>
<proteinExistence type="predicted"/>